<dbReference type="PROSITE" id="PS00010">
    <property type="entry name" value="ASX_HYDROXYL"/>
    <property type="match status" value="3"/>
</dbReference>
<keyword evidence="4" id="KW-0272">Extracellular matrix</keyword>
<evidence type="ECO:0000256" key="11">
    <source>
        <dbReference type="SAM" id="SignalP"/>
    </source>
</evidence>
<dbReference type="InterPro" id="IPR055088">
    <property type="entry name" value="Fibulin_C"/>
</dbReference>
<dbReference type="Pfam" id="PF22914">
    <property type="entry name" value="Fibulin_C"/>
    <property type="match status" value="1"/>
</dbReference>
<dbReference type="InterPro" id="IPR026823">
    <property type="entry name" value="cEGF"/>
</dbReference>
<dbReference type="PROSITE" id="PS01187">
    <property type="entry name" value="EGF_CA"/>
    <property type="match status" value="1"/>
</dbReference>
<evidence type="ECO:0000256" key="4">
    <source>
        <dbReference type="ARBA" id="ARBA00022530"/>
    </source>
</evidence>
<dbReference type="InterPro" id="IPR001881">
    <property type="entry name" value="EGF-like_Ca-bd_dom"/>
</dbReference>
<reference evidence="13" key="2">
    <citation type="submission" date="2025-09" db="UniProtKB">
        <authorList>
            <consortium name="Ensembl"/>
        </authorList>
    </citation>
    <scope>IDENTIFICATION</scope>
</reference>
<accession>A0A8C4QQ20</accession>
<keyword evidence="9" id="KW-0325">Glycoprotein</keyword>
<organism evidence="13 14">
    <name type="scientific">Eptatretus burgeri</name>
    <name type="common">Inshore hagfish</name>
    <dbReference type="NCBI Taxonomy" id="7764"/>
    <lineage>
        <taxon>Eukaryota</taxon>
        <taxon>Metazoa</taxon>
        <taxon>Chordata</taxon>
        <taxon>Craniata</taxon>
        <taxon>Vertebrata</taxon>
        <taxon>Cyclostomata</taxon>
        <taxon>Myxini</taxon>
        <taxon>Myxiniformes</taxon>
        <taxon>Myxinidae</taxon>
        <taxon>Eptatretinae</taxon>
        <taxon>Eptatretus</taxon>
    </lineage>
</organism>
<dbReference type="CDD" id="cd00054">
    <property type="entry name" value="EGF_CA"/>
    <property type="match status" value="2"/>
</dbReference>
<keyword evidence="14" id="KW-1185">Reference proteome</keyword>
<dbReference type="PANTHER" id="PTHR47333">
    <property type="entry name" value="VON WILLEBRAND FACTOR C AND EGF DOMAIN-CONTAINING PROTEIN"/>
    <property type="match status" value="1"/>
</dbReference>
<feature type="chain" id="PRO_5034064280" description="EGF-like domain-containing protein" evidence="11">
    <location>
        <begin position="18"/>
        <end position="293"/>
    </location>
</feature>
<comment type="caution">
    <text evidence="10">Lacks conserved residue(s) required for the propagation of feature annotation.</text>
</comment>
<evidence type="ECO:0000256" key="9">
    <source>
        <dbReference type="ARBA" id="ARBA00023180"/>
    </source>
</evidence>
<proteinExistence type="inferred from homology"/>
<dbReference type="FunFam" id="2.10.25.10:FF:000240">
    <property type="entry name" value="Vitamin K-dependent protein S"/>
    <property type="match status" value="1"/>
</dbReference>
<comment type="similarity">
    <text evidence="2">Belongs to the fibulin family.</text>
</comment>
<dbReference type="PROSITE" id="PS01186">
    <property type="entry name" value="EGF_2"/>
    <property type="match status" value="3"/>
</dbReference>
<keyword evidence="8 10" id="KW-1015">Disulfide bond</keyword>
<dbReference type="PROSITE" id="PS50026">
    <property type="entry name" value="EGF_3"/>
    <property type="match status" value="3"/>
</dbReference>
<dbReference type="InterPro" id="IPR052080">
    <property type="entry name" value="vWF_C/EGF_Fibrillin"/>
</dbReference>
<keyword evidence="6 11" id="KW-0732">Signal</keyword>
<dbReference type="InterPro" id="IPR009030">
    <property type="entry name" value="Growth_fac_rcpt_cys_sf"/>
</dbReference>
<feature type="disulfide bond" evidence="10">
    <location>
        <begin position="56"/>
        <end position="66"/>
    </location>
</feature>
<dbReference type="GO" id="GO:0005509">
    <property type="term" value="F:calcium ion binding"/>
    <property type="evidence" value="ECO:0007669"/>
    <property type="project" value="InterPro"/>
</dbReference>
<dbReference type="SMART" id="SM00181">
    <property type="entry name" value="EGF"/>
    <property type="match status" value="4"/>
</dbReference>
<keyword evidence="3" id="KW-0964">Secreted</keyword>
<dbReference type="OMA" id="DPLTEHC"/>
<sequence>MLILCLCLLHVSDINECLLGHCQHGCVNQDGSFSCQCSAGFSLTPNGRTCQDIDECEGSSDCEHICMNTYGSYKCHCRTGYSLSPDRHTCTDVDECLLSGSRCQFQCHNTEGSFRCTCPIGYQLHGNGHSCVDVDECAENVHNCTEEQTCFNLYGRHACVDTLRCDDPYTKSSEDLCVCPNELPGCADMPYSIRRKHMQIVSGRRLPVDIFILQSRARYQGGYNSFRIRAGNSGGEFVLRQVNDYTAMLSLIRPLHGPQHLVLDLEVISVHRAFHFHSSSLLRLHVFISEGLR</sequence>
<dbReference type="InterPro" id="IPR018097">
    <property type="entry name" value="EGF_Ca-bd_CS"/>
</dbReference>
<evidence type="ECO:0000256" key="5">
    <source>
        <dbReference type="ARBA" id="ARBA00022536"/>
    </source>
</evidence>
<dbReference type="Proteomes" id="UP000694388">
    <property type="component" value="Unplaced"/>
</dbReference>
<feature type="domain" description="EGF-like" evidence="12">
    <location>
        <begin position="92"/>
        <end position="132"/>
    </location>
</feature>
<feature type="domain" description="EGF-like" evidence="12">
    <location>
        <begin position="52"/>
        <end position="91"/>
    </location>
</feature>
<dbReference type="Pfam" id="PF12662">
    <property type="entry name" value="cEGF"/>
    <property type="match status" value="3"/>
</dbReference>
<dbReference type="AlphaFoldDB" id="A0A8C4QQ20"/>
<dbReference type="InterPro" id="IPR000152">
    <property type="entry name" value="EGF-type_Asp/Asn_hydroxyl_site"/>
</dbReference>
<evidence type="ECO:0000256" key="7">
    <source>
        <dbReference type="ARBA" id="ARBA00022737"/>
    </source>
</evidence>
<keyword evidence="7" id="KW-0677">Repeat</keyword>
<evidence type="ECO:0000256" key="8">
    <source>
        <dbReference type="ARBA" id="ARBA00023157"/>
    </source>
</evidence>
<name>A0A8C4QQ20_EPTBU</name>
<feature type="domain" description="EGF-like" evidence="12">
    <location>
        <begin position="13"/>
        <end position="51"/>
    </location>
</feature>
<dbReference type="PANTHER" id="PTHR47333:SF4">
    <property type="entry name" value="EGF-LIKE DOMAIN-CONTAINING PROTEIN"/>
    <property type="match status" value="1"/>
</dbReference>
<dbReference type="SMART" id="SM00179">
    <property type="entry name" value="EGF_CA"/>
    <property type="match status" value="4"/>
</dbReference>
<evidence type="ECO:0000256" key="2">
    <source>
        <dbReference type="ARBA" id="ARBA00006127"/>
    </source>
</evidence>
<dbReference type="InterPro" id="IPR000742">
    <property type="entry name" value="EGF"/>
</dbReference>
<feature type="signal peptide" evidence="11">
    <location>
        <begin position="1"/>
        <end position="17"/>
    </location>
</feature>
<evidence type="ECO:0000313" key="13">
    <source>
        <dbReference type="Ensembl" id="ENSEBUP00000018841.1"/>
    </source>
</evidence>
<comment type="subcellular location">
    <subcellularLocation>
        <location evidence="1">Secreted</location>
        <location evidence="1">Extracellular space</location>
        <location evidence="1">Extracellular matrix</location>
    </subcellularLocation>
</comment>
<protein>
    <recommendedName>
        <fullName evidence="12">EGF-like domain-containing protein</fullName>
    </recommendedName>
</protein>
<evidence type="ECO:0000256" key="10">
    <source>
        <dbReference type="PROSITE-ProRule" id="PRU00076"/>
    </source>
</evidence>
<evidence type="ECO:0000256" key="1">
    <source>
        <dbReference type="ARBA" id="ARBA00004498"/>
    </source>
</evidence>
<evidence type="ECO:0000256" key="3">
    <source>
        <dbReference type="ARBA" id="ARBA00022525"/>
    </source>
</evidence>
<dbReference type="GeneTree" id="ENSGT00940000159437"/>
<dbReference type="Gene3D" id="2.10.25.10">
    <property type="entry name" value="Laminin"/>
    <property type="match status" value="3"/>
</dbReference>
<evidence type="ECO:0000313" key="14">
    <source>
        <dbReference type="Proteomes" id="UP000694388"/>
    </source>
</evidence>
<evidence type="ECO:0000256" key="6">
    <source>
        <dbReference type="ARBA" id="ARBA00022729"/>
    </source>
</evidence>
<dbReference type="Ensembl" id="ENSEBUT00000019417.1">
    <property type="protein sequence ID" value="ENSEBUP00000018841.1"/>
    <property type="gene ID" value="ENSEBUG00000011750.1"/>
</dbReference>
<dbReference type="FunFam" id="2.10.25.10:FF:000010">
    <property type="entry name" value="Pro-epidermal growth factor"/>
    <property type="match status" value="2"/>
</dbReference>
<keyword evidence="5 10" id="KW-0245">EGF-like domain</keyword>
<dbReference type="SUPFAM" id="SSF57184">
    <property type="entry name" value="Growth factor receptor domain"/>
    <property type="match status" value="1"/>
</dbReference>
<reference evidence="13" key="1">
    <citation type="submission" date="2025-08" db="UniProtKB">
        <authorList>
            <consortium name="Ensembl"/>
        </authorList>
    </citation>
    <scope>IDENTIFICATION</scope>
</reference>
<evidence type="ECO:0000259" key="12">
    <source>
        <dbReference type="PROSITE" id="PS50026"/>
    </source>
</evidence>